<keyword evidence="9" id="KW-1185">Reference proteome</keyword>
<dbReference type="Pfam" id="PF08281">
    <property type="entry name" value="Sigma70_r4_2"/>
    <property type="match status" value="1"/>
</dbReference>
<evidence type="ECO:0000256" key="1">
    <source>
        <dbReference type="ARBA" id="ARBA00010641"/>
    </source>
</evidence>
<accession>A0A5B2X5L3</accession>
<dbReference type="InterPro" id="IPR036388">
    <property type="entry name" value="WH-like_DNA-bd_sf"/>
</dbReference>
<reference evidence="8 9" key="1">
    <citation type="submission" date="2019-09" db="EMBL/GenBank/DDBJ databases">
        <title>Goodfellowia gen. nov., a new genus of the Pseudonocardineae related to Actinoalloteichus, containing Goodfellowia coeruleoviolacea gen. nov., comb. nov. gen. nov., comb. nov.</title>
        <authorList>
            <person name="Labeda D."/>
        </authorList>
    </citation>
    <scope>NUCLEOTIDE SEQUENCE [LARGE SCALE GENOMIC DNA]</scope>
    <source>
        <strain evidence="8 9">AN110305</strain>
    </source>
</reference>
<dbReference type="GO" id="GO:0006352">
    <property type="term" value="P:DNA-templated transcription initiation"/>
    <property type="evidence" value="ECO:0007669"/>
    <property type="project" value="InterPro"/>
</dbReference>
<evidence type="ECO:0000313" key="9">
    <source>
        <dbReference type="Proteomes" id="UP000323454"/>
    </source>
</evidence>
<comment type="caution">
    <text evidence="8">The sequence shown here is derived from an EMBL/GenBank/DDBJ whole genome shotgun (WGS) entry which is preliminary data.</text>
</comment>
<dbReference type="InterPro" id="IPR013325">
    <property type="entry name" value="RNA_pol_sigma_r2"/>
</dbReference>
<dbReference type="EMBL" id="VUOB01000041">
    <property type="protein sequence ID" value="KAA2258668.1"/>
    <property type="molecule type" value="Genomic_DNA"/>
</dbReference>
<evidence type="ECO:0000256" key="2">
    <source>
        <dbReference type="ARBA" id="ARBA00023015"/>
    </source>
</evidence>
<proteinExistence type="inferred from homology"/>
<dbReference type="InterPro" id="IPR013324">
    <property type="entry name" value="RNA_pol_sigma_r3/r4-like"/>
</dbReference>
<evidence type="ECO:0000256" key="3">
    <source>
        <dbReference type="ARBA" id="ARBA00023082"/>
    </source>
</evidence>
<organism evidence="8 9">
    <name type="scientific">Solihabitans fulvus</name>
    <dbReference type="NCBI Taxonomy" id="1892852"/>
    <lineage>
        <taxon>Bacteria</taxon>
        <taxon>Bacillati</taxon>
        <taxon>Actinomycetota</taxon>
        <taxon>Actinomycetes</taxon>
        <taxon>Pseudonocardiales</taxon>
        <taxon>Pseudonocardiaceae</taxon>
        <taxon>Solihabitans</taxon>
    </lineage>
</organism>
<dbReference type="AlphaFoldDB" id="A0A5B2X5L3"/>
<dbReference type="SUPFAM" id="SSF88659">
    <property type="entry name" value="Sigma3 and sigma4 domains of RNA polymerase sigma factors"/>
    <property type="match status" value="1"/>
</dbReference>
<feature type="domain" description="RNA polymerase sigma factor 70 region 4 type 2" evidence="7">
    <location>
        <begin position="128"/>
        <end position="175"/>
    </location>
</feature>
<dbReference type="InterPro" id="IPR013249">
    <property type="entry name" value="RNA_pol_sigma70_r4_t2"/>
</dbReference>
<dbReference type="InterPro" id="IPR039425">
    <property type="entry name" value="RNA_pol_sigma-70-like"/>
</dbReference>
<dbReference type="Pfam" id="PF04542">
    <property type="entry name" value="Sigma70_r2"/>
    <property type="match status" value="1"/>
</dbReference>
<name>A0A5B2X5L3_9PSEU</name>
<feature type="domain" description="RNA polymerase sigma-70 region 2" evidence="6">
    <location>
        <begin position="28"/>
        <end position="91"/>
    </location>
</feature>
<dbReference type="NCBIfam" id="TIGR02937">
    <property type="entry name" value="sigma70-ECF"/>
    <property type="match status" value="1"/>
</dbReference>
<dbReference type="Proteomes" id="UP000323454">
    <property type="component" value="Unassembled WGS sequence"/>
</dbReference>
<reference evidence="8 9" key="2">
    <citation type="submission" date="2019-09" db="EMBL/GenBank/DDBJ databases">
        <authorList>
            <person name="Jin C."/>
        </authorList>
    </citation>
    <scope>NUCLEOTIDE SEQUENCE [LARGE SCALE GENOMIC DNA]</scope>
    <source>
        <strain evidence="8 9">AN110305</strain>
    </source>
</reference>
<evidence type="ECO:0000256" key="4">
    <source>
        <dbReference type="ARBA" id="ARBA00023125"/>
    </source>
</evidence>
<dbReference type="Gene3D" id="1.10.1740.10">
    <property type="match status" value="1"/>
</dbReference>
<dbReference type="GO" id="GO:0003677">
    <property type="term" value="F:DNA binding"/>
    <property type="evidence" value="ECO:0007669"/>
    <property type="project" value="UniProtKB-KW"/>
</dbReference>
<evidence type="ECO:0000259" key="7">
    <source>
        <dbReference type="Pfam" id="PF08281"/>
    </source>
</evidence>
<dbReference type="GO" id="GO:0016987">
    <property type="term" value="F:sigma factor activity"/>
    <property type="evidence" value="ECO:0007669"/>
    <property type="project" value="UniProtKB-KW"/>
</dbReference>
<dbReference type="OrthoDB" id="3777963at2"/>
<dbReference type="InterPro" id="IPR007627">
    <property type="entry name" value="RNA_pol_sigma70_r2"/>
</dbReference>
<comment type="similarity">
    <text evidence="1">Belongs to the sigma-70 factor family. ECF subfamily.</text>
</comment>
<protein>
    <submittedName>
        <fullName evidence="8">Sigma-70 family RNA polymerase sigma factor</fullName>
    </submittedName>
</protein>
<evidence type="ECO:0000259" key="6">
    <source>
        <dbReference type="Pfam" id="PF04542"/>
    </source>
</evidence>
<dbReference type="Gene3D" id="1.10.10.10">
    <property type="entry name" value="Winged helix-like DNA-binding domain superfamily/Winged helix DNA-binding domain"/>
    <property type="match status" value="1"/>
</dbReference>
<gene>
    <name evidence="8" type="ORF">F0L68_22780</name>
</gene>
<dbReference type="InterPro" id="IPR014284">
    <property type="entry name" value="RNA_pol_sigma-70_dom"/>
</dbReference>
<evidence type="ECO:0000313" key="8">
    <source>
        <dbReference type="EMBL" id="KAA2258668.1"/>
    </source>
</evidence>
<dbReference type="PANTHER" id="PTHR43133:SF50">
    <property type="entry name" value="ECF RNA POLYMERASE SIGMA FACTOR SIGM"/>
    <property type="match status" value="1"/>
</dbReference>
<keyword evidence="2" id="KW-0805">Transcription regulation</keyword>
<dbReference type="PANTHER" id="PTHR43133">
    <property type="entry name" value="RNA POLYMERASE ECF-TYPE SIGMA FACTO"/>
    <property type="match status" value="1"/>
</dbReference>
<sequence length="202" mass="23303">MGRAVTEPPAQPKDDAEPEARHAEFTQLYDEEHTRLLRIAAMMAPNLDGEGAAHDAFVRLWRRWDTVHTSKRAWLVRTMCNLIIDQARSLERPGELTDELTGWQRGTYRVLVQRQRDPEHWQELSDTLRAIGKLPEQLRTALVLRFWEISDDETAEVLGCDRATVRKYVSTARARVAEVVGNPERRFAARPGRRGRGNDHDR</sequence>
<dbReference type="SUPFAM" id="SSF88946">
    <property type="entry name" value="Sigma2 domain of RNA polymerase sigma factors"/>
    <property type="match status" value="1"/>
</dbReference>
<keyword evidence="5" id="KW-0804">Transcription</keyword>
<keyword evidence="4" id="KW-0238">DNA-binding</keyword>
<keyword evidence="3" id="KW-0731">Sigma factor</keyword>
<evidence type="ECO:0000256" key="5">
    <source>
        <dbReference type="ARBA" id="ARBA00023163"/>
    </source>
</evidence>